<keyword evidence="3" id="KW-1185">Reference proteome</keyword>
<dbReference type="KEGG" id="bsed:DN745_16785"/>
<dbReference type="InterPro" id="IPR021655">
    <property type="entry name" value="Put_metal-bd"/>
</dbReference>
<dbReference type="Proteomes" id="UP000249799">
    <property type="component" value="Chromosome"/>
</dbReference>
<evidence type="ECO:0000313" key="2">
    <source>
        <dbReference type="EMBL" id="AWV90888.1"/>
    </source>
</evidence>
<gene>
    <name evidence="2" type="ORF">DN745_16785</name>
</gene>
<dbReference type="EMBL" id="CP030032">
    <property type="protein sequence ID" value="AWV90888.1"/>
    <property type="molecule type" value="Genomic_DNA"/>
</dbReference>
<organism evidence="2 3">
    <name type="scientific">Bradymonas sediminis</name>
    <dbReference type="NCBI Taxonomy" id="1548548"/>
    <lineage>
        <taxon>Bacteria</taxon>
        <taxon>Deltaproteobacteria</taxon>
        <taxon>Bradymonadales</taxon>
        <taxon>Bradymonadaceae</taxon>
        <taxon>Bradymonas</taxon>
    </lineage>
</organism>
<protein>
    <submittedName>
        <fullName evidence="2">Uncharacterized protein</fullName>
    </submittedName>
</protein>
<feature type="compositionally biased region" description="Basic and acidic residues" evidence="1">
    <location>
        <begin position="37"/>
        <end position="46"/>
    </location>
</feature>
<reference evidence="2 3" key="1">
    <citation type="submission" date="2018-06" db="EMBL/GenBank/DDBJ databases">
        <title>Lujinxingia sediminis gen. nov. sp. nov., a new facultative anaerobic member of the class Deltaproteobacteria, and proposal of Lujinxingaceae fam. nov.</title>
        <authorList>
            <person name="Guo L.-Y."/>
            <person name="Li C.-M."/>
            <person name="Wang S."/>
            <person name="Du Z.-J."/>
        </authorList>
    </citation>
    <scope>NUCLEOTIDE SEQUENCE [LARGE SCALE GENOMIC DNA]</scope>
    <source>
        <strain evidence="2 3">FA350</strain>
    </source>
</reference>
<dbReference type="OrthoDB" id="5506679at2"/>
<evidence type="ECO:0000313" key="3">
    <source>
        <dbReference type="Proteomes" id="UP000249799"/>
    </source>
</evidence>
<name>A0A2Z4FQF2_9DELT</name>
<dbReference type="AlphaFoldDB" id="A0A2Z4FQF2"/>
<proteinExistence type="predicted"/>
<accession>A0A2Z4FQF2</accession>
<evidence type="ECO:0000256" key="1">
    <source>
        <dbReference type="SAM" id="MobiDB-lite"/>
    </source>
</evidence>
<sequence>MLCVLFAMLVGCTEDSPTQRQDLRDSGVSDTGQADVRASDADRDTATPDASADDISSDASSADADTAEPPTGRTLSDYRRCQSNLDCPVGLGVCVKEVSLSRANAAGETRVAMTDIFVELGEDEGVCSLDCTSSADVCAALSVNGIEADARPHTCQLVTTAEAPYPEVQPAFPFDAQLDSIAQLQGQAFGAICRAPFELAPAVSDAFCERCDGPDSCGDGTSLCWSAKTDAAAQDGESGQCLTPCEGDDTCPMGFACDVTDADGQSYCRPALGTCTACQDRDQDGFGTGQCGTAESPVTPHDCDDLNPQAYYDPDNMDHAFPATCGEQDFNCNGLSDAVEQISASDYPEEHCGGCFDTCAGTLPNGQKFCQQSATPGVGECAAQCETDADGVMLYADCDGDLSNGCEVEANDPSRQFYRDADGDGYGDPNDRVFDCGDTGAPAGYVANADDCDDTSSAAHGGANPPAELCDGLDNDCNGDVDDSPTDAALGLNCADSGYLGACKAGHNVCEGGQIVCAPDILPGEQAETCATPEVDDDCDGSLFNAQPEDHYRYYYDNDGDNYGDGVVLSCSATPPPGTSVNWGDCNDSDPEIRPLRQEICGDQIDNNCSGQTDTVNPIGANNEPESREYAVNAKVWYRDTDGDGYGDPANQVHKCVDPAPGSGWVLNGDDCDVNDSTKTLEQTYYYDGDGDGFIDVNNSISSCGRPGNIKYILPPFGDPQVKKDCHDGESRIHPGAGETCNGRDNDCNGVEDDAAECPIGDGLLSWAGSYSAATNPNHDIGASGNHANEPGGLYSPVCPAGSVWSAARVNYRPDHGNPNGVTPLAWIEPGCQEFQLEKLAAGSFTGDNQYSLKKRSGPINYIGGHSSIYQGGNQTEVFTCAANEAIYRVDIRSSGGLTSQVSFYCRPYRVTNNNGLTAYVFEQESNSGTAQSFGHEWGGYEPQSCGANQVAVGLSTVTSRRNTIDYGNTNVWNILRVRVACADLELPTY</sequence>
<dbReference type="Pfam" id="PF11617">
    <property type="entry name" value="Cu-binding_MopE"/>
    <property type="match status" value="4"/>
</dbReference>
<feature type="region of interest" description="Disordered" evidence="1">
    <location>
        <begin position="16"/>
        <end position="77"/>
    </location>
</feature>